<organism evidence="3 4">
    <name type="scientific">Thermococcus sibiricus (strain DSM 12597 / MM 739)</name>
    <dbReference type="NCBI Taxonomy" id="604354"/>
    <lineage>
        <taxon>Archaea</taxon>
        <taxon>Methanobacteriati</taxon>
        <taxon>Methanobacteriota</taxon>
        <taxon>Thermococci</taxon>
        <taxon>Thermococcales</taxon>
        <taxon>Thermococcaceae</taxon>
        <taxon>Thermococcus</taxon>
    </lineage>
</organism>
<proteinExistence type="predicted"/>
<keyword evidence="1" id="KW-0560">Oxidoreductase</keyword>
<dbReference type="eggNOG" id="arCOG01617">
    <property type="taxonomic scope" value="Archaea"/>
</dbReference>
<dbReference type="GO" id="GO:0016491">
    <property type="term" value="F:oxidoreductase activity"/>
    <property type="evidence" value="ECO:0007669"/>
    <property type="project" value="UniProtKB-KW"/>
</dbReference>
<evidence type="ECO:0000313" key="4">
    <source>
        <dbReference type="Proteomes" id="UP000009079"/>
    </source>
</evidence>
<keyword evidence="4" id="KW-1185">Reference proteome</keyword>
<gene>
    <name evidence="3" type="ordered locus">TSIB_1209</name>
</gene>
<protein>
    <submittedName>
        <fullName evidence="3">Aldo/keto reductase</fullName>
    </submittedName>
</protein>
<dbReference type="KEGG" id="tsi:TSIB_1209"/>
<dbReference type="AlphaFoldDB" id="C6A3R8"/>
<dbReference type="GO" id="GO:0005829">
    <property type="term" value="C:cytosol"/>
    <property type="evidence" value="ECO:0007669"/>
    <property type="project" value="TreeGrafter"/>
</dbReference>
<dbReference type="Pfam" id="PF00248">
    <property type="entry name" value="Aldo_ket_red"/>
    <property type="match status" value="1"/>
</dbReference>
<dbReference type="InterPro" id="IPR020471">
    <property type="entry name" value="AKR"/>
</dbReference>
<evidence type="ECO:0000256" key="1">
    <source>
        <dbReference type="ARBA" id="ARBA00023002"/>
    </source>
</evidence>
<dbReference type="EMBL" id="CP001463">
    <property type="protein sequence ID" value="ACS90263.1"/>
    <property type="molecule type" value="Genomic_DNA"/>
</dbReference>
<dbReference type="HOGENOM" id="CLU_023205_2_3_2"/>
<evidence type="ECO:0000259" key="2">
    <source>
        <dbReference type="Pfam" id="PF00248"/>
    </source>
</evidence>
<dbReference type="SUPFAM" id="SSF51430">
    <property type="entry name" value="NAD(P)-linked oxidoreductase"/>
    <property type="match status" value="1"/>
</dbReference>
<dbReference type="PANTHER" id="PTHR43364:SF4">
    <property type="entry name" value="NAD(P)-LINKED OXIDOREDUCTASE SUPERFAMILY PROTEIN"/>
    <property type="match status" value="1"/>
</dbReference>
<feature type="domain" description="NADP-dependent oxidoreductase" evidence="2">
    <location>
        <begin position="18"/>
        <end position="303"/>
    </location>
</feature>
<name>C6A3R8_THESM</name>
<reference evidence="3 4" key="1">
    <citation type="journal article" date="2009" name="Appl. Environ. Microbiol.">
        <title>Metabolic versatility and indigenous origin of the archaeon Thermococcus sibiricus, isolated from a siberian oil reservoir, as revealed by genome analysis.</title>
        <authorList>
            <person name="Mardanov A.V."/>
            <person name="Ravin N.V."/>
            <person name="Svetlitchnyi V.A."/>
            <person name="Beletsky A.V."/>
            <person name="Miroshnichenko M.L."/>
            <person name="Bonch-Osmolovskaya E.A."/>
            <person name="Skryabin K.G."/>
        </authorList>
    </citation>
    <scope>NUCLEOTIDE SEQUENCE [LARGE SCALE GENOMIC DNA]</scope>
    <source>
        <strain evidence="4">DSM 12597 / MM 739</strain>
    </source>
</reference>
<dbReference type="CDD" id="cd19084">
    <property type="entry name" value="AKR_AKR11B1-like"/>
    <property type="match status" value="1"/>
</dbReference>
<sequence length="394" mass="45523">MEVLFMKYRKHKGLKISEIGIGTYALSGAYGRKDLEEFKRMINRAYELGVNFFDTAEAYGNAEQILGEIIKSFREDVYIATKVGVKEGIKPNLSKEYIKKACEESLKKLQTDYIDLYQVHFHDPTTPIEETIEALDELVEEGKIRYYGVGHLPLDVTEEYCRLGKPFSILAEFSAVARESYEKLLPLYRKYNLGIIAFSTTGRGLLTGKFKENQKFEPGDIRYLDPLFQRERFQYGLRIAKKFAELGEKYGKTPVQVAIAWVLAHEGVICALTGPSTVKHLEENVEASGWEIPREDLRELEEFFKREDEWLRQKQKESIKQILTEPLQEPHRAFVDLIYAIETAVSLGIIEEKEILPVFYEVYGLRKELDKEDVNKKLKDIQAQLKKVILLDAL</sequence>
<dbReference type="Gene3D" id="3.20.20.100">
    <property type="entry name" value="NADP-dependent oxidoreductase domain"/>
    <property type="match status" value="1"/>
</dbReference>
<evidence type="ECO:0000313" key="3">
    <source>
        <dbReference type="EMBL" id="ACS90263.1"/>
    </source>
</evidence>
<accession>C6A3R8</accession>
<dbReference type="InterPro" id="IPR050523">
    <property type="entry name" value="AKR_Detox_Biosynth"/>
</dbReference>
<dbReference type="PANTHER" id="PTHR43364">
    <property type="entry name" value="NADH-SPECIFIC METHYLGLYOXAL REDUCTASE-RELATED"/>
    <property type="match status" value="1"/>
</dbReference>
<dbReference type="PRINTS" id="PR00069">
    <property type="entry name" value="ALDKETRDTASE"/>
</dbReference>
<dbReference type="InterPro" id="IPR036812">
    <property type="entry name" value="NAD(P)_OxRdtase_dom_sf"/>
</dbReference>
<dbReference type="STRING" id="604354.TSIB_1209"/>
<dbReference type="Proteomes" id="UP000009079">
    <property type="component" value="Chromosome"/>
</dbReference>
<dbReference type="InterPro" id="IPR023210">
    <property type="entry name" value="NADP_OxRdtase_dom"/>
</dbReference>